<dbReference type="InterPro" id="IPR027417">
    <property type="entry name" value="P-loop_NTPase"/>
</dbReference>
<gene>
    <name evidence="2" type="ORF">V6U78_12430</name>
</gene>
<dbReference type="Proteomes" id="UP001621714">
    <property type="component" value="Unassembled WGS sequence"/>
</dbReference>
<keyword evidence="2" id="KW-0067">ATP-binding</keyword>
<dbReference type="InterPro" id="IPR011545">
    <property type="entry name" value="DEAD/DEAH_box_helicase_dom"/>
</dbReference>
<accession>A0ABW8PZY2</accession>
<reference evidence="2 3" key="1">
    <citation type="submission" date="2024-02" db="EMBL/GenBank/DDBJ databases">
        <title>Marinospirillum sp. MEB 164 isolated from Lonar lake sediment.</title>
        <authorList>
            <person name="Joshi A."/>
            <person name="Thite S."/>
        </authorList>
    </citation>
    <scope>NUCLEOTIDE SEQUENCE [LARGE SCALE GENOMIC DNA]</scope>
    <source>
        <strain evidence="2 3">MEB164</strain>
    </source>
</reference>
<organism evidence="2 3">
    <name type="scientific">Marinospirillum alkalitolerans</name>
    <dbReference type="NCBI Taxonomy" id="3123374"/>
    <lineage>
        <taxon>Bacteria</taxon>
        <taxon>Pseudomonadati</taxon>
        <taxon>Pseudomonadota</taxon>
        <taxon>Gammaproteobacteria</taxon>
        <taxon>Oceanospirillales</taxon>
        <taxon>Oceanospirillaceae</taxon>
        <taxon>Marinospirillum</taxon>
    </lineage>
</organism>
<keyword evidence="2" id="KW-0378">Hydrolase</keyword>
<dbReference type="RefSeq" id="WP_405341458.1">
    <property type="nucleotide sequence ID" value="NZ_JBANFI010000011.1"/>
</dbReference>
<protein>
    <submittedName>
        <fullName evidence="2">DEAD/DEAH box helicase</fullName>
    </submittedName>
</protein>
<dbReference type="SUPFAM" id="SSF52540">
    <property type="entry name" value="P-loop containing nucleoside triphosphate hydrolases"/>
    <property type="match status" value="1"/>
</dbReference>
<keyword evidence="3" id="KW-1185">Reference proteome</keyword>
<dbReference type="EMBL" id="JBANFI010000011">
    <property type="protein sequence ID" value="MFK7161842.1"/>
    <property type="molecule type" value="Genomic_DNA"/>
</dbReference>
<sequence length="874" mass="95961">MQLEKILSYFDLVRPSGPQDHRAACPCCARDNARKRKERRLVITEKPSDHQFDRSRVVFFCYAGHSHNEIRDAVGLTAQDLITDERSFSANEKREWARKKAEESAANERLILTAFSNKKRRGLVTPEDEKRAAQAQEKISELLGKPAVNATHQTPRQALIKACYEHKAGINAQGLEKAAQQVGVDPAKAQQWWAHHLAGRAMPLHQSIPVAKKFTKFSSLEKALAEGKSAFVQAPLGAGKTSGLAKPLIEKARKAGRPVLAVTVLRSLAGQNAETLELDIYTERPEIIELSRGVSSTVHGATRESMMPLIQQLANFDGLLVIDEAAQVSGLLFGSASILSGQQKERFLALINGCALFGIQVVALDGDITPTTAHLVKQLNLPVFSCNEQAYLPPKVELYPAQRVKIDGKTKDNQPLHESVIKSLQDGRKTVIFCTTRRGAEAAHALYSRECSGRSLLLTSRTTAEPEQARFLSDPNGQAPDYQLIIYSPVLSSGFSVTSIEAQIFGLITHDSLDAPAIWQLARRFRRAAGGTIQMAANSHFMRPQREYMPAQELELEAKQAAWQDGGEAAINCTFTAGQIAALQQKNLNSSNPFLILHGHLLNAGIQVSTCFESSREGIEEVAQAQLETKEREIESTRTAERINELEADHLSAVGAGTEKAAAKLARYQIEQALQLGYVDFDSAGNLPHELAKEAIFGGLIKQVERQTLLKAAAAGVDLDTLSGDTEQSVFAFKKHTAQQVELMNKILDDLKNEAGEIQFTGTDAERLSATFRKAVKPTYHLITKPPAAKAPKRLHTAWLKNLLTSWGFELKSARASGWRKATDQWVYSAGVAADAEKFSARKIAVLKLKFPTQENDQLHPESLMCQGLEGVTG</sequence>
<keyword evidence="2" id="KW-0347">Helicase</keyword>
<evidence type="ECO:0000313" key="3">
    <source>
        <dbReference type="Proteomes" id="UP001621714"/>
    </source>
</evidence>
<name>A0ABW8PZY2_9GAMM</name>
<comment type="caution">
    <text evidence="2">The sequence shown here is derived from an EMBL/GenBank/DDBJ whole genome shotgun (WGS) entry which is preliminary data.</text>
</comment>
<dbReference type="PROSITE" id="PS51192">
    <property type="entry name" value="HELICASE_ATP_BIND_1"/>
    <property type="match status" value="1"/>
</dbReference>
<dbReference type="GO" id="GO:0004386">
    <property type="term" value="F:helicase activity"/>
    <property type="evidence" value="ECO:0007669"/>
    <property type="project" value="UniProtKB-KW"/>
</dbReference>
<proteinExistence type="predicted"/>
<evidence type="ECO:0000259" key="1">
    <source>
        <dbReference type="PROSITE" id="PS51192"/>
    </source>
</evidence>
<keyword evidence="2" id="KW-0547">Nucleotide-binding</keyword>
<feature type="domain" description="Helicase ATP-binding" evidence="1">
    <location>
        <begin position="221"/>
        <end position="356"/>
    </location>
</feature>
<evidence type="ECO:0000313" key="2">
    <source>
        <dbReference type="EMBL" id="MFK7161842.1"/>
    </source>
</evidence>
<dbReference type="Pfam" id="PF00270">
    <property type="entry name" value="DEAD"/>
    <property type="match status" value="1"/>
</dbReference>
<dbReference type="InterPro" id="IPR014001">
    <property type="entry name" value="Helicase_ATP-bd"/>
</dbReference>